<feature type="compositionally biased region" description="Polar residues" evidence="1">
    <location>
        <begin position="337"/>
        <end position="347"/>
    </location>
</feature>
<dbReference type="AlphaFoldDB" id="A0A139ASB3"/>
<evidence type="ECO:0000256" key="1">
    <source>
        <dbReference type="SAM" id="MobiDB-lite"/>
    </source>
</evidence>
<name>A0A139ASB3_GONPJ</name>
<reference evidence="2 3" key="1">
    <citation type="journal article" date="2015" name="Genome Biol. Evol.">
        <title>Phylogenomic analyses indicate that early fungi evolved digesting cell walls of algal ancestors of land plants.</title>
        <authorList>
            <person name="Chang Y."/>
            <person name="Wang S."/>
            <person name="Sekimoto S."/>
            <person name="Aerts A.L."/>
            <person name="Choi C."/>
            <person name="Clum A."/>
            <person name="LaButti K.M."/>
            <person name="Lindquist E.A."/>
            <person name="Yee Ngan C."/>
            <person name="Ohm R.A."/>
            <person name="Salamov A.A."/>
            <person name="Grigoriev I.V."/>
            <person name="Spatafora J.W."/>
            <person name="Berbee M.L."/>
        </authorList>
    </citation>
    <scope>NUCLEOTIDE SEQUENCE [LARGE SCALE GENOMIC DNA]</scope>
    <source>
        <strain evidence="2 3">JEL478</strain>
    </source>
</reference>
<dbReference type="Proteomes" id="UP000070544">
    <property type="component" value="Unassembled WGS sequence"/>
</dbReference>
<keyword evidence="3" id="KW-1185">Reference proteome</keyword>
<sequence>MAWIGTWWKEPMEATIMRELISIVSSSSIGIARYLVPSDAVLPNVSTSREGHLQLAEFKQDHQGRTSTPQPGHGTAIDAHQGTARGAGGSSILSTPSYYRDPNTIYSTSGDRSYNQRSVAFGICSCLSRYDNKSVTLWSTYAAAYQPCRPRTRSSKSVEAKSDAATPLPQFASATLSEDPNFTIFEPNKNLDEATTSSISPSFVSRERLGPVTTSDTPQLLSLVDGTGRTMAVPQGGTWLESESVASTGDQTHQHLDDEPNARADALTMTTSDEAPSLASLFAKLRSGKSTDTIVFCPDTKLLHLDSGMDLVDADLVETEKSPPDHNAATFMGKTAPSPNSSPSLRTYGTLPDSEEEEEEVTPGEFGPPLPSMVDSPCPFTSLDGNEGDKGVNDAPQSYGSSPVVQGLDHTSWSRFFAHPALVILGSSQHVTFLHSTSAHAQTTPSHFLPRPHPCGGSYNYLFPSYHYSSRAPGSVSLPLPQPIPPTPALPAPTPTLTVPTPSCDFDPTPTVVVAIARAWIGGSAGAVGTRNESWKEIWSGTPLVVPRQLRHHPYISTYEVEQDVLGWPTKGRDRTFGGAAGAGGVGQMWTGERLTAVWIFSANVLISARRVTQRRYEETVFGLRLVPLLWPKSRRMCLSLLTDETLSKVAPSPVGESGACN</sequence>
<feature type="compositionally biased region" description="Acidic residues" evidence="1">
    <location>
        <begin position="353"/>
        <end position="362"/>
    </location>
</feature>
<dbReference type="EMBL" id="KQ965738">
    <property type="protein sequence ID" value="KXS19646.1"/>
    <property type="molecule type" value="Genomic_DNA"/>
</dbReference>
<feature type="region of interest" description="Disordered" evidence="1">
    <location>
        <begin position="321"/>
        <end position="403"/>
    </location>
</feature>
<feature type="region of interest" description="Disordered" evidence="1">
    <location>
        <begin position="59"/>
        <end position="95"/>
    </location>
</feature>
<organism evidence="2 3">
    <name type="scientific">Gonapodya prolifera (strain JEL478)</name>
    <name type="common">Monoblepharis prolifera</name>
    <dbReference type="NCBI Taxonomy" id="1344416"/>
    <lineage>
        <taxon>Eukaryota</taxon>
        <taxon>Fungi</taxon>
        <taxon>Fungi incertae sedis</taxon>
        <taxon>Chytridiomycota</taxon>
        <taxon>Chytridiomycota incertae sedis</taxon>
        <taxon>Monoblepharidomycetes</taxon>
        <taxon>Monoblepharidales</taxon>
        <taxon>Gonapodyaceae</taxon>
        <taxon>Gonapodya</taxon>
    </lineage>
</organism>
<evidence type="ECO:0000313" key="2">
    <source>
        <dbReference type="EMBL" id="KXS19646.1"/>
    </source>
</evidence>
<gene>
    <name evidence="2" type="ORF">M427DRAFT_29059</name>
</gene>
<protein>
    <submittedName>
        <fullName evidence="2">Uncharacterized protein</fullName>
    </submittedName>
</protein>
<proteinExistence type="predicted"/>
<evidence type="ECO:0000313" key="3">
    <source>
        <dbReference type="Proteomes" id="UP000070544"/>
    </source>
</evidence>
<accession>A0A139ASB3</accession>